<keyword evidence="6 9" id="KW-1133">Transmembrane helix</keyword>
<feature type="transmembrane region" description="Helical" evidence="9">
    <location>
        <begin position="246"/>
        <end position="273"/>
    </location>
</feature>
<reference evidence="11" key="2">
    <citation type="submission" date="2007-04" db="EMBL/GenBank/DDBJ databases">
        <title>Complete genome sequence of the nitrogen-fixing bacterium Azorhizobium caulinodans ORS571.</title>
        <authorList>
            <person name="Lee K.B."/>
            <person name="Backer P.D."/>
            <person name="Aono T."/>
            <person name="Liu C.T."/>
            <person name="Suzuki S."/>
            <person name="Suzuki T."/>
            <person name="Kaneko T."/>
            <person name="Yamada M."/>
            <person name="Tabata S."/>
            <person name="Kupfer D.M."/>
            <person name="Najar F.Z."/>
            <person name="Wiley G.B."/>
            <person name="Roe B."/>
            <person name="Binnewies T."/>
            <person name="Ussery D."/>
            <person name="Vereecke D."/>
            <person name="Gevers D."/>
            <person name="Holsters M."/>
            <person name="Oyaizu H."/>
        </authorList>
    </citation>
    <scope>NUCLEOTIDE SEQUENCE [LARGE SCALE GENOMIC DNA]</scope>
    <source>
        <strain evidence="11">ATCC 43989 / DSM 5975 / JCM 20966 / LMG 6465 / NBRC 14845 / NCIMB 13405 / ORS 571</strain>
    </source>
</reference>
<evidence type="ECO:0000256" key="5">
    <source>
        <dbReference type="ARBA" id="ARBA00022970"/>
    </source>
</evidence>
<keyword evidence="3" id="KW-1003">Cell membrane</keyword>
<keyword evidence="2" id="KW-0813">Transport</keyword>
<keyword evidence="11" id="KW-1185">Reference proteome</keyword>
<dbReference type="Pfam" id="PF02653">
    <property type="entry name" value="BPD_transp_2"/>
    <property type="match status" value="1"/>
</dbReference>
<dbReference type="InterPro" id="IPR052157">
    <property type="entry name" value="BCAA_transport_permease"/>
</dbReference>
<proteinExistence type="inferred from homology"/>
<dbReference type="InterPro" id="IPR001851">
    <property type="entry name" value="ABC_transp_permease"/>
</dbReference>
<dbReference type="GO" id="GO:0022857">
    <property type="term" value="F:transmembrane transporter activity"/>
    <property type="evidence" value="ECO:0007669"/>
    <property type="project" value="InterPro"/>
</dbReference>
<dbReference type="GO" id="GO:0006865">
    <property type="term" value="P:amino acid transport"/>
    <property type="evidence" value="ECO:0007669"/>
    <property type="project" value="UniProtKB-KW"/>
</dbReference>
<keyword evidence="5" id="KW-0029">Amino-acid transport</keyword>
<evidence type="ECO:0000256" key="7">
    <source>
        <dbReference type="ARBA" id="ARBA00023136"/>
    </source>
</evidence>
<sequence length="316" mass="32860">MPRAASPKGGAMDDIVFQQIVNWITLGSIYALIALGFSLLFGVLNIIHFSHGDVSLLAPFLALAAVSAVGSALGDAASPAVFLLALAIAIGLTGVIGVLLDIVVIQRFRKAPAMMALVATVALGIVLRELIRHLFPNGSNPHAFPRLVSGDITLGRFNVPVFSLMVVAVSVACVCALFLMLNGTRLGLHIKAVSQDRDAARLMAIDPGRIFRATFFVASAIGAVGGLFFSSYAGMARFDFSVDVGLIGFSAAVVGGLGSMPGAIIGSLLIAGLDTLVQAVVPNGASYRLVFVFLLVIAVLVFRPSGLMGRTLVEKV</sequence>
<accession>A8IHA9</accession>
<feature type="transmembrane region" description="Helical" evidence="9">
    <location>
        <begin position="80"/>
        <end position="104"/>
    </location>
</feature>
<dbReference type="HOGENOM" id="CLU_039929_3_0_5"/>
<gene>
    <name evidence="10" type="ordered locus">AZC_0197</name>
</gene>
<feature type="transmembrane region" description="Helical" evidence="9">
    <location>
        <begin position="285"/>
        <end position="302"/>
    </location>
</feature>
<reference evidence="10 11" key="1">
    <citation type="journal article" date="2007" name="Appl. Environ. Microbiol.">
        <title>Rhizobial factors required for stem nodule maturation and maintenance in Sesbania rostrata-Azorhizobium caulinodans ORS571 symbiosis.</title>
        <authorList>
            <person name="Suzuki S."/>
            <person name="Aono T."/>
            <person name="Lee KB."/>
            <person name="Suzuki T."/>
            <person name="Liu CT."/>
            <person name="Miwa H."/>
            <person name="Wakao S."/>
            <person name="Iki T."/>
            <person name="Oyaizu H."/>
        </authorList>
    </citation>
    <scope>NUCLEOTIDE SEQUENCE [LARGE SCALE GENOMIC DNA]</scope>
    <source>
        <strain evidence="11">ATCC 43989 / DSM 5975 / JCM 20966 / LMG 6465 / NBRC 14845 / NCIMB 13405 / ORS 571</strain>
    </source>
</reference>
<evidence type="ECO:0000313" key="11">
    <source>
        <dbReference type="Proteomes" id="UP000000270"/>
    </source>
</evidence>
<dbReference type="CDD" id="cd06582">
    <property type="entry name" value="TM_PBP1_LivH_like"/>
    <property type="match status" value="1"/>
</dbReference>
<feature type="transmembrane region" description="Helical" evidence="9">
    <location>
        <begin position="210"/>
        <end position="234"/>
    </location>
</feature>
<dbReference type="Proteomes" id="UP000000270">
    <property type="component" value="Chromosome"/>
</dbReference>
<evidence type="ECO:0000256" key="2">
    <source>
        <dbReference type="ARBA" id="ARBA00022448"/>
    </source>
</evidence>
<keyword evidence="4 9" id="KW-0812">Transmembrane</keyword>
<evidence type="ECO:0000256" key="1">
    <source>
        <dbReference type="ARBA" id="ARBA00004651"/>
    </source>
</evidence>
<dbReference type="GO" id="GO:0005886">
    <property type="term" value="C:plasma membrane"/>
    <property type="evidence" value="ECO:0007669"/>
    <property type="project" value="UniProtKB-SubCell"/>
</dbReference>
<name>A8IHA9_AZOC5</name>
<evidence type="ECO:0000256" key="8">
    <source>
        <dbReference type="ARBA" id="ARBA00037998"/>
    </source>
</evidence>
<dbReference type="eggNOG" id="COG0559">
    <property type="taxonomic scope" value="Bacteria"/>
</dbReference>
<protein>
    <submittedName>
        <fullName evidence="10">Putative inner-membrane translocator</fullName>
    </submittedName>
</protein>
<evidence type="ECO:0000256" key="3">
    <source>
        <dbReference type="ARBA" id="ARBA00022475"/>
    </source>
</evidence>
<feature type="transmembrane region" description="Helical" evidence="9">
    <location>
        <begin position="161"/>
        <end position="181"/>
    </location>
</feature>
<reference evidence="10 11" key="4">
    <citation type="journal article" date="2009" name="Appl. Environ. Microbiol.">
        <title>Comparative genome-wide transcriptional profiling of Azorhizobium caulinodans ORS571 grown under free-living and symbiotic conditions.</title>
        <authorList>
            <person name="Tsukada S."/>
            <person name="Aono T."/>
            <person name="Akiba N."/>
            <person name="Lee KB."/>
            <person name="Liu CT."/>
            <person name="Toyazaki H."/>
            <person name="Oyaizu H."/>
        </authorList>
    </citation>
    <scope>NUCLEOTIDE SEQUENCE [LARGE SCALE GENOMIC DNA]</scope>
    <source>
        <strain evidence="11">ATCC 43989 / DSM 5975 / JCM 20966 / LMG 6465 / NBRC 14845 / NCIMB 13405 / ORS 571</strain>
    </source>
</reference>
<dbReference type="PANTHER" id="PTHR11795">
    <property type="entry name" value="BRANCHED-CHAIN AMINO ACID TRANSPORT SYSTEM PERMEASE PROTEIN LIVH"/>
    <property type="match status" value="1"/>
</dbReference>
<evidence type="ECO:0000256" key="9">
    <source>
        <dbReference type="SAM" id="Phobius"/>
    </source>
</evidence>
<feature type="transmembrane region" description="Helical" evidence="9">
    <location>
        <begin position="56"/>
        <end position="74"/>
    </location>
</feature>
<comment type="similarity">
    <text evidence="8">Belongs to the binding-protein-dependent transport system permease family. LivHM subfamily.</text>
</comment>
<dbReference type="AlphaFoldDB" id="A8IHA9"/>
<dbReference type="EMBL" id="AP009384">
    <property type="protein sequence ID" value="BAF86195.1"/>
    <property type="molecule type" value="Genomic_DNA"/>
</dbReference>
<dbReference type="STRING" id="438753.AZC_0197"/>
<comment type="subcellular location">
    <subcellularLocation>
        <location evidence="1">Cell membrane</location>
        <topology evidence="1">Multi-pass membrane protein</topology>
    </subcellularLocation>
</comment>
<evidence type="ECO:0000313" key="10">
    <source>
        <dbReference type="EMBL" id="BAF86195.1"/>
    </source>
</evidence>
<keyword evidence="7 9" id="KW-0472">Membrane</keyword>
<reference evidence="10 11" key="3">
    <citation type="journal article" date="2008" name="BMC Genomics">
        <title>The genome of the versatile nitrogen fixer Azorhizobium caulinodans ORS571.</title>
        <authorList>
            <person name="Lee KB."/>
            <person name="Backer P.D."/>
            <person name="Aono T."/>
            <person name="Liu CT."/>
            <person name="Suzuki S."/>
            <person name="Suzuki T."/>
            <person name="Kaneko T."/>
            <person name="Yamada M."/>
            <person name="Tabata S."/>
            <person name="Kupfer D.M."/>
            <person name="Najar F.Z."/>
            <person name="Wiley G.B."/>
            <person name="Roe B."/>
            <person name="Binnewies T.T."/>
            <person name="Ussery D.W."/>
            <person name="D'Haeze W."/>
            <person name="Herder J.D."/>
            <person name="Gevers D."/>
            <person name="Vereecke D."/>
            <person name="Holsters M."/>
            <person name="Oyaizu H."/>
        </authorList>
    </citation>
    <scope>NUCLEOTIDE SEQUENCE [LARGE SCALE GENOMIC DNA]</scope>
    <source>
        <strain evidence="11">ATCC 43989 / DSM 5975 / JCM 20966 / LMG 6465 / NBRC 14845 / NCIMB 13405 / ORS 571</strain>
    </source>
</reference>
<feature type="transmembrane region" description="Helical" evidence="9">
    <location>
        <begin position="111"/>
        <end position="131"/>
    </location>
</feature>
<evidence type="ECO:0000256" key="6">
    <source>
        <dbReference type="ARBA" id="ARBA00022989"/>
    </source>
</evidence>
<dbReference type="PANTHER" id="PTHR11795:SF445">
    <property type="entry name" value="AMINO ACID ABC TRANSPORTER PERMEASE PROTEIN"/>
    <property type="match status" value="1"/>
</dbReference>
<reference evidence="10 11" key="6">
    <citation type="journal article" date="2011" name="Appl. Environ. Microbiol.">
        <title>Involvement of the azorhizobial chromosome partition gene (parA) in the onset of bacteroid differentiation during Sesbania rostrata stem nodule development.</title>
        <authorList>
            <person name="Liu CT."/>
            <person name="Lee KB."/>
            <person name="Wang YS."/>
            <person name="Peng MH."/>
            <person name="Lee KT."/>
            <person name="Suzuki S."/>
            <person name="Suzuki T."/>
            <person name="Oyaizu H."/>
        </authorList>
    </citation>
    <scope>NUCLEOTIDE SEQUENCE [LARGE SCALE GENOMIC DNA]</scope>
    <source>
        <strain evidence="11">ATCC 43989 / DSM 5975 / JCM 20966 / LMG 6465 / NBRC 14845 / NCIMB 13405 / ORS 571</strain>
    </source>
</reference>
<evidence type="ECO:0000256" key="4">
    <source>
        <dbReference type="ARBA" id="ARBA00022692"/>
    </source>
</evidence>
<dbReference type="KEGG" id="azc:AZC_0197"/>
<reference evidence="10 11" key="5">
    <citation type="journal article" date="2010" name="Appl. Environ. Microbiol.">
        <title>phrR-like gene praR of Azorhizobium caulinodans ORS571 is essential for symbiosis with Sesbania rostrata and is involved in expression of reb genes.</title>
        <authorList>
            <person name="Akiba N."/>
            <person name="Aono T."/>
            <person name="Toyazaki H."/>
            <person name="Sato S."/>
            <person name="Oyaizu H."/>
        </authorList>
    </citation>
    <scope>NUCLEOTIDE SEQUENCE [LARGE SCALE GENOMIC DNA]</scope>
    <source>
        <strain evidence="11">ATCC 43989 / DSM 5975 / JCM 20966 / LMG 6465 / NBRC 14845 / NCIMB 13405 / ORS 571</strain>
    </source>
</reference>
<feature type="transmembrane region" description="Helical" evidence="9">
    <location>
        <begin position="20"/>
        <end position="44"/>
    </location>
</feature>
<organism evidence="10 11">
    <name type="scientific">Azorhizobium caulinodans (strain ATCC 43989 / DSM 5975 / JCM 20966 / LMG 6465 / NBRC 14845 / NCIMB 13405 / ORS 571)</name>
    <dbReference type="NCBI Taxonomy" id="438753"/>
    <lineage>
        <taxon>Bacteria</taxon>
        <taxon>Pseudomonadati</taxon>
        <taxon>Pseudomonadota</taxon>
        <taxon>Alphaproteobacteria</taxon>
        <taxon>Hyphomicrobiales</taxon>
        <taxon>Xanthobacteraceae</taxon>
        <taxon>Azorhizobium</taxon>
    </lineage>
</organism>